<dbReference type="CDD" id="cd14747">
    <property type="entry name" value="PBP2_MalE"/>
    <property type="match status" value="1"/>
</dbReference>
<dbReference type="Pfam" id="PF13416">
    <property type="entry name" value="SBP_bac_8"/>
    <property type="match status" value="1"/>
</dbReference>
<reference evidence="6" key="1">
    <citation type="submission" date="2016-10" db="EMBL/GenBank/DDBJ databases">
        <authorList>
            <person name="Varghese N."/>
            <person name="Submissions S."/>
        </authorList>
    </citation>
    <scope>NUCLEOTIDE SEQUENCE [LARGE SCALE GENOMIC DNA]</scope>
    <source>
        <strain evidence="6">CGMCC 1.6199</strain>
    </source>
</reference>
<dbReference type="Proteomes" id="UP000182347">
    <property type="component" value="Unassembled WGS sequence"/>
</dbReference>
<name>A0A1G9UZG0_9BACI</name>
<keyword evidence="2" id="KW-0813">Transport</keyword>
<evidence type="ECO:0000256" key="3">
    <source>
        <dbReference type="ARBA" id="ARBA00022729"/>
    </source>
</evidence>
<keyword evidence="6" id="KW-1185">Reference proteome</keyword>
<dbReference type="PANTHER" id="PTHR30061">
    <property type="entry name" value="MALTOSE-BINDING PERIPLASMIC PROTEIN"/>
    <property type="match status" value="1"/>
</dbReference>
<dbReference type="EMBL" id="FNHF01000004">
    <property type="protein sequence ID" value="SDM65249.1"/>
    <property type="molecule type" value="Genomic_DNA"/>
</dbReference>
<dbReference type="GO" id="GO:0015768">
    <property type="term" value="P:maltose transport"/>
    <property type="evidence" value="ECO:0007669"/>
    <property type="project" value="TreeGrafter"/>
</dbReference>
<dbReference type="Gene3D" id="3.40.190.10">
    <property type="entry name" value="Periplasmic binding protein-like II"/>
    <property type="match status" value="2"/>
</dbReference>
<sequence>MLKKGSKVFLFAIILVGAAFVLGACSNASSSSDDTLQVWTMSDELEGFVEDYEAEHDIEIEVQTIPWENAHDKLLTAVASGKGPDVLQIGTTWVAEFAEAGAFYDMSEDIGDYENLDLNNFFEGARGTAEYDDQVIGIPWYVDTRALFYRTDILEEVGYPDGPQTWDEMIDASQKLADRGDGQYAIDLPRTDPQFPFMLGWQQGWTYEVGEGSANFDDPAFKDAVDIYTTFYEEGYSQLEEGKEIIQAFSDGSKPMFFSGPWDIKTIKDNGEDIEGKWDVALMPEGETNKSMMGGAHLSIFHNSEKVDEALDFINWMADTDTQLAWYETMSELPANQAAWEDPILADDPMVSTFGEQLKSTEPLPLIPEYERMGNELLDTLEQIYRGGADTDEALANYRKEVDDILSE</sequence>
<dbReference type="PROSITE" id="PS51257">
    <property type="entry name" value="PROKAR_LIPOPROTEIN"/>
    <property type="match status" value="1"/>
</dbReference>
<dbReference type="InterPro" id="IPR006059">
    <property type="entry name" value="SBP"/>
</dbReference>
<evidence type="ECO:0000313" key="5">
    <source>
        <dbReference type="EMBL" id="SDM65249.1"/>
    </source>
</evidence>
<evidence type="ECO:0000256" key="2">
    <source>
        <dbReference type="ARBA" id="ARBA00022448"/>
    </source>
</evidence>
<organism evidence="5 6">
    <name type="scientific">Sediminibacillus halophilus</name>
    <dbReference type="NCBI Taxonomy" id="482461"/>
    <lineage>
        <taxon>Bacteria</taxon>
        <taxon>Bacillati</taxon>
        <taxon>Bacillota</taxon>
        <taxon>Bacilli</taxon>
        <taxon>Bacillales</taxon>
        <taxon>Bacillaceae</taxon>
        <taxon>Sediminibacillus</taxon>
    </lineage>
</organism>
<dbReference type="GO" id="GO:0055052">
    <property type="term" value="C:ATP-binding cassette (ABC) transporter complex, substrate-binding subunit-containing"/>
    <property type="evidence" value="ECO:0007669"/>
    <property type="project" value="TreeGrafter"/>
</dbReference>
<proteinExistence type="inferred from homology"/>
<dbReference type="GO" id="GO:0042956">
    <property type="term" value="P:maltodextrin transmembrane transport"/>
    <property type="evidence" value="ECO:0007669"/>
    <property type="project" value="TreeGrafter"/>
</dbReference>
<evidence type="ECO:0000256" key="4">
    <source>
        <dbReference type="SAM" id="SignalP"/>
    </source>
</evidence>
<feature type="signal peptide" evidence="4">
    <location>
        <begin position="1"/>
        <end position="30"/>
    </location>
</feature>
<dbReference type="PANTHER" id="PTHR30061:SF50">
    <property type="entry name" value="MALTOSE_MALTODEXTRIN-BINDING PERIPLASMIC PROTEIN"/>
    <property type="match status" value="1"/>
</dbReference>
<dbReference type="OrthoDB" id="9808332at2"/>
<gene>
    <name evidence="5" type="ORF">SAMN05216244_3061</name>
</gene>
<evidence type="ECO:0000313" key="6">
    <source>
        <dbReference type="Proteomes" id="UP000182347"/>
    </source>
</evidence>
<dbReference type="RefSeq" id="WP_074600150.1">
    <property type="nucleotide sequence ID" value="NZ_FNHF01000004.1"/>
</dbReference>
<keyword evidence="5" id="KW-0762">Sugar transport</keyword>
<dbReference type="GO" id="GO:1901982">
    <property type="term" value="F:maltose binding"/>
    <property type="evidence" value="ECO:0007669"/>
    <property type="project" value="TreeGrafter"/>
</dbReference>
<accession>A0A1G9UZG0</accession>
<feature type="chain" id="PRO_5039026728" evidence="4">
    <location>
        <begin position="31"/>
        <end position="408"/>
    </location>
</feature>
<protein>
    <submittedName>
        <fullName evidence="5">Multiple sugar transport system substrate-binding protein</fullName>
    </submittedName>
</protein>
<dbReference type="AlphaFoldDB" id="A0A1G9UZG0"/>
<keyword evidence="3 4" id="KW-0732">Signal</keyword>
<comment type="similarity">
    <text evidence="1">Belongs to the bacterial solute-binding protein 1 family.</text>
</comment>
<dbReference type="SUPFAM" id="SSF53850">
    <property type="entry name" value="Periplasmic binding protein-like II"/>
    <property type="match status" value="1"/>
</dbReference>
<dbReference type="STRING" id="482461.SAMN05216244_3061"/>
<evidence type="ECO:0000256" key="1">
    <source>
        <dbReference type="ARBA" id="ARBA00008520"/>
    </source>
</evidence>